<evidence type="ECO:0000259" key="2">
    <source>
        <dbReference type="PROSITE" id="PS50113"/>
    </source>
</evidence>
<dbReference type="PANTHER" id="PTHR44757:SF2">
    <property type="entry name" value="BIOFILM ARCHITECTURE MAINTENANCE PROTEIN MBAA"/>
    <property type="match status" value="1"/>
</dbReference>
<dbReference type="InterPro" id="IPR013767">
    <property type="entry name" value="PAS_fold"/>
</dbReference>
<dbReference type="InterPro" id="IPR001633">
    <property type="entry name" value="EAL_dom"/>
</dbReference>
<reference evidence="5" key="1">
    <citation type="submission" date="2008-12" db="EMBL/GenBank/DDBJ databases">
        <title>Complete sequence of Chloroflexus aggregans DSM 9485.</title>
        <authorList>
            <consortium name="US DOE Joint Genome Institute"/>
            <person name="Lucas S."/>
            <person name="Copeland A."/>
            <person name="Lapidus A."/>
            <person name="Glavina del Rio T."/>
            <person name="Dalin E."/>
            <person name="Tice H."/>
            <person name="Pitluck S."/>
            <person name="Foster B."/>
            <person name="Larimer F."/>
            <person name="Land M."/>
            <person name="Hauser L."/>
            <person name="Kyrpides N."/>
            <person name="Mikhailova N."/>
            <person name="Bryant D."/>
            <person name="Richardson P."/>
        </authorList>
    </citation>
    <scope>NUCLEOTIDE SEQUENCE</scope>
    <source>
        <strain evidence="5">DSM 9485</strain>
    </source>
</reference>
<dbReference type="Pfam" id="PF08448">
    <property type="entry name" value="PAS_4"/>
    <property type="match status" value="1"/>
</dbReference>
<keyword evidence="6" id="KW-1185">Reference proteome</keyword>
<feature type="domain" description="PAC" evidence="2">
    <location>
        <begin position="464"/>
        <end position="518"/>
    </location>
</feature>
<dbReference type="RefSeq" id="WP_015942188.1">
    <property type="nucleotide sequence ID" value="NC_011831.1"/>
</dbReference>
<feature type="domain" description="PAC" evidence="2">
    <location>
        <begin position="336"/>
        <end position="390"/>
    </location>
</feature>
<dbReference type="InterPro" id="IPR035919">
    <property type="entry name" value="EAL_sf"/>
</dbReference>
<dbReference type="PROSITE" id="PS50883">
    <property type="entry name" value="EAL"/>
    <property type="match status" value="1"/>
</dbReference>
<evidence type="ECO:0000259" key="1">
    <source>
        <dbReference type="PROSITE" id="PS50112"/>
    </source>
</evidence>
<dbReference type="PROSITE" id="PS50113">
    <property type="entry name" value="PAC"/>
    <property type="match status" value="2"/>
</dbReference>
<proteinExistence type="predicted"/>
<dbReference type="InterPro" id="IPR001610">
    <property type="entry name" value="PAC"/>
</dbReference>
<feature type="domain" description="GGDEF" evidence="4">
    <location>
        <begin position="694"/>
        <end position="827"/>
    </location>
</feature>
<feature type="domain" description="PAS" evidence="1">
    <location>
        <begin position="384"/>
        <end position="463"/>
    </location>
</feature>
<feature type="domain" description="PAS" evidence="1">
    <location>
        <begin position="266"/>
        <end position="311"/>
    </location>
</feature>
<dbReference type="NCBIfam" id="TIGR00254">
    <property type="entry name" value="GGDEF"/>
    <property type="match status" value="1"/>
</dbReference>
<dbReference type="InterPro" id="IPR029787">
    <property type="entry name" value="Nucleotide_cyclase"/>
</dbReference>
<evidence type="ECO:0000313" key="5">
    <source>
        <dbReference type="EMBL" id="ACL26342.1"/>
    </source>
</evidence>
<dbReference type="InterPro" id="IPR000160">
    <property type="entry name" value="GGDEF_dom"/>
</dbReference>
<dbReference type="HOGENOM" id="CLU_000445_70_20_0"/>
<protein>
    <submittedName>
        <fullName evidence="5">Diguanylate cyclase/phosphodiesterase with PAS/PAC sensor(S)</fullName>
    </submittedName>
</protein>
<gene>
    <name evidence="5" type="ordered locus">Cagg_3503</name>
</gene>
<dbReference type="InterPro" id="IPR043128">
    <property type="entry name" value="Rev_trsase/Diguanyl_cyclase"/>
</dbReference>
<dbReference type="InterPro" id="IPR035965">
    <property type="entry name" value="PAS-like_dom_sf"/>
</dbReference>
<dbReference type="AlphaFoldDB" id="B8G9I9"/>
<dbReference type="SMART" id="SM00052">
    <property type="entry name" value="EAL"/>
    <property type="match status" value="1"/>
</dbReference>
<name>B8G9I9_CHLAD</name>
<dbReference type="eggNOG" id="COG5001">
    <property type="taxonomic scope" value="Bacteria"/>
</dbReference>
<dbReference type="NCBIfam" id="TIGR00229">
    <property type="entry name" value="sensory_box"/>
    <property type="match status" value="4"/>
</dbReference>
<dbReference type="FunFam" id="3.20.20.450:FF:000001">
    <property type="entry name" value="Cyclic di-GMP phosphodiesterase yahA"/>
    <property type="match status" value="1"/>
</dbReference>
<dbReference type="PROSITE" id="PS50112">
    <property type="entry name" value="PAS"/>
    <property type="match status" value="3"/>
</dbReference>
<evidence type="ECO:0000313" key="6">
    <source>
        <dbReference type="Proteomes" id="UP000002508"/>
    </source>
</evidence>
<dbReference type="Pfam" id="PF13426">
    <property type="entry name" value="PAS_9"/>
    <property type="match status" value="2"/>
</dbReference>
<dbReference type="Gene3D" id="3.30.450.20">
    <property type="entry name" value="PAS domain"/>
    <property type="match status" value="4"/>
</dbReference>
<dbReference type="PANTHER" id="PTHR44757">
    <property type="entry name" value="DIGUANYLATE CYCLASE DGCP"/>
    <property type="match status" value="1"/>
</dbReference>
<dbReference type="CDD" id="cd01949">
    <property type="entry name" value="GGDEF"/>
    <property type="match status" value="1"/>
</dbReference>
<dbReference type="Pfam" id="PF00990">
    <property type="entry name" value="GGDEF"/>
    <property type="match status" value="1"/>
</dbReference>
<dbReference type="CDD" id="cd00130">
    <property type="entry name" value="PAS"/>
    <property type="match status" value="4"/>
</dbReference>
<dbReference type="STRING" id="326427.Cagg_3503"/>
<dbReference type="SMART" id="SM00267">
    <property type="entry name" value="GGDEF"/>
    <property type="match status" value="1"/>
</dbReference>
<dbReference type="SMART" id="SM00091">
    <property type="entry name" value="PAS"/>
    <property type="match status" value="4"/>
</dbReference>
<dbReference type="Proteomes" id="UP000002508">
    <property type="component" value="Chromosome"/>
</dbReference>
<dbReference type="Pfam" id="PF00989">
    <property type="entry name" value="PAS"/>
    <property type="match status" value="1"/>
</dbReference>
<dbReference type="SUPFAM" id="SSF141868">
    <property type="entry name" value="EAL domain-like"/>
    <property type="match status" value="1"/>
</dbReference>
<dbReference type="Gene3D" id="3.30.70.270">
    <property type="match status" value="1"/>
</dbReference>
<dbReference type="InterPro" id="IPR000014">
    <property type="entry name" value="PAS"/>
</dbReference>
<dbReference type="Pfam" id="PF00563">
    <property type="entry name" value="EAL"/>
    <property type="match status" value="1"/>
</dbReference>
<feature type="domain" description="PAS" evidence="1">
    <location>
        <begin position="18"/>
        <end position="88"/>
    </location>
</feature>
<accession>B8G9I9</accession>
<evidence type="ECO:0000259" key="4">
    <source>
        <dbReference type="PROSITE" id="PS50887"/>
    </source>
</evidence>
<dbReference type="GO" id="GO:0006355">
    <property type="term" value="P:regulation of DNA-templated transcription"/>
    <property type="evidence" value="ECO:0007669"/>
    <property type="project" value="InterPro"/>
</dbReference>
<dbReference type="SUPFAM" id="SSF55785">
    <property type="entry name" value="PYP-like sensor domain (PAS domain)"/>
    <property type="match status" value="4"/>
</dbReference>
<dbReference type="OrthoDB" id="158981at2"/>
<feature type="domain" description="EAL" evidence="3">
    <location>
        <begin position="836"/>
        <end position="1094"/>
    </location>
</feature>
<sequence length="1101" mass="123662">MIDDTASVPSPFLNSDVVAAPLNTLLECIVEIVIILAPDQTIRFASPALTNLLGHPQALVVNRSLYDFVHVDDHDRLQRHLAQLADSQCRRQPIRVRLQHAEGGWYIFELRCCNRQHQPEVGGIILSGYDVTALLAADYALRNNEFRYRQLLELAPLLIIISTLPEGIIRYCNPAGARIFGVDDPAEPVNQPLTEFLSGEDHDLMRKRRQALRNGQLLQPARYHIYARDQIVRVIEVQGTLIEGPGEIQVLTIGYDVTDRVEAERQLNLRARVLSQINEAVIVTDRSGAIIYLNEMAAYLYAVQPEAIIGQPLSRLFTAEPLPYQPVQPSVQSFSTGWRGELIHRLPDGRAMMVEVRIDPLYHDELANGGALIVVRDITARKQAEERLRLLESVVVHTNDAVIILDAEPLHAPGPFIRYANAACSQLTGYATNELIGRSLRILHGPATDSVTLNRLWEAMERQQPARFALLYYTRAGKPIWVDLSLSPVTDEYGKATHFIALHRDISAQKLAAFLEHDRSAILALLLQHAPVTAMLNRLVTLIERQRPNWLVWAELDGHPAAASKPLAGEADLIGPRLRQMIARHNQKAPIVLDLHTHWDQLRHLSVSSGWIWPLAKAHGALAIFHQQTDWVSESDQMLLRVATELFNLIADHANLNAQLNYQVRYDTLTGLPNRNLLQERIDLALRDARERRHIVALLFIDLDGFKQVNDSLGHPIGDRFLKHVSQAFAACARPQDTLGRMGGDEFLLLMPDLPDARLADIAAQRLLDALQTPFLHDGHELRLTASIGISLFPRDGVDVVTLLKNADSAMHRAKELKRSGFLHYRPEHSRRAHTRLALEAQLRRALERHELAVYYQPQYDLVSEGITGVEALVRWHHPQRGPIAPGEFVPIAEESDLIIEIGSWVLREACRQAMAWQQAGYPLLRISVNVSARQLLRPEFVAEVAAVLHATGLPAQYLELEITEGVMLDDPIYAARQIDQLRHMGVRIALDDFGTGYSSLAYLRQLRLDALKIDQAFVRAIDEQQNVVTNSRALLRAIINLAHSLGLAVVAEGVETDEQRAALLSMGCDVLQGYLISQPLPADEVWPMLVRLHNQQRLME</sequence>
<dbReference type="InterPro" id="IPR013656">
    <property type="entry name" value="PAS_4"/>
</dbReference>
<organism evidence="5 6">
    <name type="scientific">Chloroflexus aggregans (strain MD-66 / DSM 9485)</name>
    <dbReference type="NCBI Taxonomy" id="326427"/>
    <lineage>
        <taxon>Bacteria</taxon>
        <taxon>Bacillati</taxon>
        <taxon>Chloroflexota</taxon>
        <taxon>Chloroflexia</taxon>
        <taxon>Chloroflexales</taxon>
        <taxon>Chloroflexineae</taxon>
        <taxon>Chloroflexaceae</taxon>
        <taxon>Chloroflexus</taxon>
    </lineage>
</organism>
<dbReference type="Gene3D" id="3.20.20.450">
    <property type="entry name" value="EAL domain"/>
    <property type="match status" value="1"/>
</dbReference>
<dbReference type="CDD" id="cd01948">
    <property type="entry name" value="EAL"/>
    <property type="match status" value="1"/>
</dbReference>
<dbReference type="KEGG" id="cag:Cagg_3503"/>
<dbReference type="InterPro" id="IPR000700">
    <property type="entry name" value="PAS-assoc_C"/>
</dbReference>
<evidence type="ECO:0000259" key="3">
    <source>
        <dbReference type="PROSITE" id="PS50883"/>
    </source>
</evidence>
<dbReference type="EMBL" id="CP001337">
    <property type="protein sequence ID" value="ACL26342.1"/>
    <property type="molecule type" value="Genomic_DNA"/>
</dbReference>
<dbReference type="PROSITE" id="PS50887">
    <property type="entry name" value="GGDEF"/>
    <property type="match status" value="1"/>
</dbReference>
<dbReference type="SMART" id="SM00086">
    <property type="entry name" value="PAC"/>
    <property type="match status" value="4"/>
</dbReference>
<dbReference type="SUPFAM" id="SSF55073">
    <property type="entry name" value="Nucleotide cyclase"/>
    <property type="match status" value="1"/>
</dbReference>
<dbReference type="InterPro" id="IPR052155">
    <property type="entry name" value="Biofilm_reg_signaling"/>
</dbReference>
<dbReference type="eggNOG" id="COG5002">
    <property type="taxonomic scope" value="Bacteria"/>
</dbReference>